<dbReference type="AlphaFoldDB" id="A0A0S4ITU2"/>
<keyword evidence="2" id="KW-0812">Transmembrane</keyword>
<reference evidence="5" key="1">
    <citation type="submission" date="2015-09" db="EMBL/GenBank/DDBJ databases">
        <authorList>
            <consortium name="Pathogen Informatics"/>
        </authorList>
    </citation>
    <scope>NUCLEOTIDE SEQUENCE [LARGE SCALE GENOMIC DNA]</scope>
    <source>
        <strain evidence="5">Lake Konstanz</strain>
    </source>
</reference>
<evidence type="ECO:0000313" key="5">
    <source>
        <dbReference type="Proteomes" id="UP000051952"/>
    </source>
</evidence>
<feature type="region of interest" description="Disordered" evidence="1">
    <location>
        <begin position="558"/>
        <end position="610"/>
    </location>
</feature>
<dbReference type="Proteomes" id="UP000051952">
    <property type="component" value="Unassembled WGS sequence"/>
</dbReference>
<proteinExistence type="predicted"/>
<dbReference type="InterPro" id="IPR029787">
    <property type="entry name" value="Nucleotide_cyclase"/>
</dbReference>
<dbReference type="VEuPathDB" id="TriTrypDB:BSAL_66815"/>
<feature type="compositionally biased region" description="Basic and acidic residues" evidence="1">
    <location>
        <begin position="592"/>
        <end position="603"/>
    </location>
</feature>
<name>A0A0S4ITU2_BODSA</name>
<dbReference type="InterPro" id="IPR001054">
    <property type="entry name" value="A/G_cyclase"/>
</dbReference>
<feature type="compositionally biased region" description="Low complexity" evidence="1">
    <location>
        <begin position="35"/>
        <end position="45"/>
    </location>
</feature>
<dbReference type="GO" id="GO:0035556">
    <property type="term" value="P:intracellular signal transduction"/>
    <property type="evidence" value="ECO:0007669"/>
    <property type="project" value="InterPro"/>
</dbReference>
<evidence type="ECO:0000256" key="1">
    <source>
        <dbReference type="SAM" id="MobiDB-lite"/>
    </source>
</evidence>
<keyword evidence="2" id="KW-1133">Transmembrane helix</keyword>
<evidence type="ECO:0000313" key="4">
    <source>
        <dbReference type="EMBL" id="CUF88835.1"/>
    </source>
</evidence>
<feature type="domain" description="Guanylate cyclase" evidence="3">
    <location>
        <begin position="649"/>
        <end position="775"/>
    </location>
</feature>
<dbReference type="Gene3D" id="3.30.70.1230">
    <property type="entry name" value="Nucleotide cyclase"/>
    <property type="match status" value="1"/>
</dbReference>
<dbReference type="PROSITE" id="PS50125">
    <property type="entry name" value="GUANYLATE_CYCLASE_2"/>
    <property type="match status" value="1"/>
</dbReference>
<dbReference type="EMBL" id="CYKH01000433">
    <property type="protein sequence ID" value="CUF88835.1"/>
    <property type="molecule type" value="Genomic_DNA"/>
</dbReference>
<dbReference type="GO" id="GO:0009190">
    <property type="term" value="P:cyclic nucleotide biosynthetic process"/>
    <property type="evidence" value="ECO:0007669"/>
    <property type="project" value="InterPro"/>
</dbReference>
<dbReference type="CDD" id="cd07302">
    <property type="entry name" value="CHD"/>
    <property type="match status" value="1"/>
</dbReference>
<gene>
    <name evidence="4" type="ORF">BSAL_66815</name>
</gene>
<accession>A0A0S4ITU2</accession>
<evidence type="ECO:0000259" key="3">
    <source>
        <dbReference type="PROSITE" id="PS50125"/>
    </source>
</evidence>
<keyword evidence="5" id="KW-1185">Reference proteome</keyword>
<feature type="transmembrane region" description="Helical" evidence="2">
    <location>
        <begin position="65"/>
        <end position="86"/>
    </location>
</feature>
<protein>
    <submittedName>
        <fullName evidence="4">Guanylate cyclase-like protein, putative</fullName>
    </submittedName>
</protein>
<feature type="transmembrane region" description="Helical" evidence="2">
    <location>
        <begin position="457"/>
        <end position="476"/>
    </location>
</feature>
<sequence length="891" mass="97046">MPSTGATPPKLQPPTVAEIMEGDDLDKSHPVNGLSYSDTSSRSSSDGPTNTTVATSGCRARLAHVFTLQIFLLLGCFGGTLSYLFISLRNEIDSDVNRIVVGSMEQYQEALTPPLYTTMNMLTMLHLLLPYLNETVPTIGNISDVMLMLPTFAEYRRALTQMEFAAYVYEDFRSADNDPVTGEPVWSEVVCAPLQCYVTVNNTAAYYNLAANEGYLPNNFSVSALQNVTYGALVVYREGFYINQIRSIPVGRMTGVWGVPYVWLEESSQVPYVLQPLQSCWAWNMTLDGGRGECIHSISIELNLQLLIEGLGRITAGRAESTALVHMNSMTLLSSTFEGLPLVNMSGITDLSPYQGTSELTHRMWNAENTPNDLLNSVVATFDRQCVSNRTLAKVVNDTIKVYALEYSCETIVVNIDDKIVGLKLIVVDSDSQFLFVDVTPRDYFYASVDHALRNTIIVAVVVCSVAVLIVALLFYSVSSAMQSLLDNIMVAESLDYEGVTETSMILYETQRVHDAFLALNARLLQTRAFLPQSIFEKAQKDGGSPLILPPSQAALRRDGGATDVAPRASASEDVGFGNTEEEGANPLISKPSDDSKLEDNEGRSGGGATVGVSFATSVVDHKSVPTSGMYPRPRRLNLSSSLASRRVTVAYGNMVGSSSLFPDRGAQVAQKILGDVLSIIETAVTAQRGVIDLYHGDRVMVSFNASTVLTSSGPRAARAILQIEKAIEDLANPSMPAVRWGVSTGNAVVGNFGTNRTRRFCVCGPVVNQAFALMLHCRAEGVLNLVAPLTYDLIKDDFVVEHRNFVALTMGGTVNTVPAVISTILREQGDRFTDFDQNSGDDDDNVKLNNEAFEHLERGELDDAGRVCDMLPPYIGVRLRQILGRSAQSA</sequence>
<feature type="region of interest" description="Disordered" evidence="1">
    <location>
        <begin position="1"/>
        <end position="53"/>
    </location>
</feature>
<evidence type="ECO:0000256" key="2">
    <source>
        <dbReference type="SAM" id="Phobius"/>
    </source>
</evidence>
<organism evidence="4 5">
    <name type="scientific">Bodo saltans</name>
    <name type="common">Flagellated protozoan</name>
    <dbReference type="NCBI Taxonomy" id="75058"/>
    <lineage>
        <taxon>Eukaryota</taxon>
        <taxon>Discoba</taxon>
        <taxon>Euglenozoa</taxon>
        <taxon>Kinetoplastea</taxon>
        <taxon>Metakinetoplastina</taxon>
        <taxon>Eubodonida</taxon>
        <taxon>Bodonidae</taxon>
        <taxon>Bodo</taxon>
    </lineage>
</organism>
<dbReference type="SUPFAM" id="SSF55073">
    <property type="entry name" value="Nucleotide cyclase"/>
    <property type="match status" value="1"/>
</dbReference>
<keyword evidence="2" id="KW-0472">Membrane</keyword>